<protein>
    <submittedName>
        <fullName evidence="1">Uncharacterized protein</fullName>
    </submittedName>
</protein>
<reference evidence="1" key="1">
    <citation type="submission" date="2018-05" db="EMBL/GenBank/DDBJ databases">
        <authorList>
            <person name="Lanie J.A."/>
            <person name="Ng W.-L."/>
            <person name="Kazmierczak K.M."/>
            <person name="Andrzejewski T.M."/>
            <person name="Davidsen T.M."/>
            <person name="Wayne K.J."/>
            <person name="Tettelin H."/>
            <person name="Glass J.I."/>
            <person name="Rusch D."/>
            <person name="Podicherti R."/>
            <person name="Tsui H.-C.T."/>
            <person name="Winkler M.E."/>
        </authorList>
    </citation>
    <scope>NUCLEOTIDE SEQUENCE</scope>
</reference>
<sequence>MVMYYSFFNISDRLILNDLLIVQINSTG</sequence>
<evidence type="ECO:0000313" key="1">
    <source>
        <dbReference type="EMBL" id="SUZ93851.1"/>
    </source>
</evidence>
<dbReference type="AlphaFoldDB" id="A0A381RRR9"/>
<accession>A0A381RRR9</accession>
<dbReference type="EMBL" id="UINC01002182">
    <property type="protein sequence ID" value="SUZ93851.1"/>
    <property type="molecule type" value="Genomic_DNA"/>
</dbReference>
<proteinExistence type="predicted"/>
<name>A0A381RRR9_9ZZZZ</name>
<gene>
    <name evidence="1" type="ORF">METZ01_LOCUS46705</name>
</gene>
<organism evidence="1">
    <name type="scientific">marine metagenome</name>
    <dbReference type="NCBI Taxonomy" id="408172"/>
    <lineage>
        <taxon>unclassified sequences</taxon>
        <taxon>metagenomes</taxon>
        <taxon>ecological metagenomes</taxon>
    </lineage>
</organism>